<evidence type="ECO:0000256" key="6">
    <source>
        <dbReference type="ARBA" id="ARBA00032316"/>
    </source>
</evidence>
<keyword evidence="4" id="KW-0445">Lipid transport</keyword>
<organism evidence="9 10">
    <name type="scientific">Pelagibacterium lacus</name>
    <dbReference type="NCBI Taxonomy" id="2282655"/>
    <lineage>
        <taxon>Bacteria</taxon>
        <taxon>Pseudomonadati</taxon>
        <taxon>Pseudomonadota</taxon>
        <taxon>Alphaproteobacteria</taxon>
        <taxon>Hyphomicrobiales</taxon>
        <taxon>Devosiaceae</taxon>
        <taxon>Pelagibacterium</taxon>
    </lineage>
</organism>
<dbReference type="EMBL" id="QQNH01000001">
    <property type="protein sequence ID" value="RDE10541.1"/>
    <property type="molecule type" value="Genomic_DNA"/>
</dbReference>
<dbReference type="InterPro" id="IPR020616">
    <property type="entry name" value="Thiolase_N"/>
</dbReference>
<dbReference type="Proteomes" id="UP000253759">
    <property type="component" value="Unassembled WGS sequence"/>
</dbReference>
<evidence type="ECO:0000313" key="10">
    <source>
        <dbReference type="Proteomes" id="UP000253759"/>
    </source>
</evidence>
<sequence length="380" mass="40125">MTTGVSVVGAGMVPFGKFPERSLADLAWPAVKQALNDAGIDPRRVQAAFCGTAFGGMMSGQRILGRIGLTGIPITNMENACSASSTALHHAVSSVRSGQYDVVLVIGVEKLTKFGGGTLPLEEEDWEVSNGMVMPALYAMRAQRYMHEFGLTDRQLALVSVKNRRHGLLNPDAQMRKETTVEEVLASRPIAEPLTLLQCCPAGDGAAALIICSDKVAPQFRTDPVRILASDLTSGKYTPGFRDLTTPEITRRGAAEAWEHAGIGPDAVDLAEVHDAFSIAELIYYEAFDFCARGEAGAFLEQGHSTFGGKVVVNPSGGLLAKGHPIGATGAAQAVEVVRQLRGEAGERQVEGARIGLSHATGGGIAGFDHGACSIHIYAR</sequence>
<dbReference type="Gene3D" id="3.40.47.10">
    <property type="match status" value="1"/>
</dbReference>
<dbReference type="GO" id="GO:0006869">
    <property type="term" value="P:lipid transport"/>
    <property type="evidence" value="ECO:0007669"/>
    <property type="project" value="UniProtKB-KW"/>
</dbReference>
<evidence type="ECO:0000256" key="5">
    <source>
        <dbReference type="ARBA" id="ARBA00023121"/>
    </source>
</evidence>
<dbReference type="CDD" id="cd00829">
    <property type="entry name" value="SCP-x_thiolase"/>
    <property type="match status" value="1"/>
</dbReference>
<keyword evidence="3" id="KW-0808">Transferase</keyword>
<dbReference type="Pfam" id="PF00108">
    <property type="entry name" value="Thiolase_N"/>
    <property type="match status" value="1"/>
</dbReference>
<dbReference type="PANTHER" id="PTHR42870:SF1">
    <property type="entry name" value="NON-SPECIFIC LIPID-TRANSFER PROTEIN-LIKE 2"/>
    <property type="match status" value="1"/>
</dbReference>
<dbReference type="GO" id="GO:0008289">
    <property type="term" value="F:lipid binding"/>
    <property type="evidence" value="ECO:0007669"/>
    <property type="project" value="UniProtKB-KW"/>
</dbReference>
<gene>
    <name evidence="9" type="ORF">DVH29_00900</name>
</gene>
<dbReference type="InterPro" id="IPR020613">
    <property type="entry name" value="Thiolase_CS"/>
</dbReference>
<dbReference type="RefSeq" id="WP_114644261.1">
    <property type="nucleotide sequence ID" value="NZ_QQNH01000001.1"/>
</dbReference>
<evidence type="ECO:0000259" key="8">
    <source>
        <dbReference type="Pfam" id="PF22691"/>
    </source>
</evidence>
<reference evidence="10" key="1">
    <citation type="submission" date="2018-07" db="EMBL/GenBank/DDBJ databases">
        <authorList>
            <person name="Liu B.-T."/>
            <person name="Du Z."/>
        </authorList>
    </citation>
    <scope>NUCLEOTIDE SEQUENCE [LARGE SCALE GENOMIC DNA]</scope>
    <source>
        <strain evidence="10">XYN52</strain>
    </source>
</reference>
<keyword evidence="5" id="KW-0446">Lipid-binding</keyword>
<keyword evidence="2" id="KW-0813">Transport</keyword>
<name>A0A369WEG6_9HYPH</name>
<comment type="caution">
    <text evidence="9">The sequence shown here is derived from an EMBL/GenBank/DDBJ whole genome shotgun (WGS) entry which is preliminary data.</text>
</comment>
<accession>A0A369WEG6</accession>
<protein>
    <recommendedName>
        <fullName evidence="1">propanoyl-CoA C-acyltransferase</fullName>
        <ecNumber evidence="1">2.3.1.176</ecNumber>
    </recommendedName>
    <alternativeName>
        <fullName evidence="6">Propanoyl-CoA C-acyltransferase</fullName>
    </alternativeName>
</protein>
<feature type="domain" description="Thiolase N-terminal" evidence="7">
    <location>
        <begin position="5"/>
        <end position="214"/>
    </location>
</feature>
<evidence type="ECO:0000256" key="2">
    <source>
        <dbReference type="ARBA" id="ARBA00022448"/>
    </source>
</evidence>
<dbReference type="PIRSF" id="PIRSF000429">
    <property type="entry name" value="Ac-CoA_Ac_transf"/>
    <property type="match status" value="1"/>
</dbReference>
<feature type="domain" description="Thiolase C-terminal" evidence="8">
    <location>
        <begin position="242"/>
        <end position="365"/>
    </location>
</feature>
<dbReference type="Pfam" id="PF22691">
    <property type="entry name" value="Thiolase_C_1"/>
    <property type="match status" value="1"/>
</dbReference>
<evidence type="ECO:0000259" key="7">
    <source>
        <dbReference type="Pfam" id="PF00108"/>
    </source>
</evidence>
<evidence type="ECO:0000256" key="1">
    <source>
        <dbReference type="ARBA" id="ARBA00012352"/>
    </source>
</evidence>
<dbReference type="PROSITE" id="PS00737">
    <property type="entry name" value="THIOLASE_2"/>
    <property type="match status" value="1"/>
</dbReference>
<dbReference type="EC" id="2.3.1.176" evidence="1"/>
<dbReference type="InterPro" id="IPR016039">
    <property type="entry name" value="Thiolase-like"/>
</dbReference>
<proteinExistence type="predicted"/>
<dbReference type="OrthoDB" id="9790314at2"/>
<dbReference type="InterPro" id="IPR055140">
    <property type="entry name" value="Thiolase_C_2"/>
</dbReference>
<evidence type="ECO:0000256" key="3">
    <source>
        <dbReference type="ARBA" id="ARBA00022679"/>
    </source>
</evidence>
<dbReference type="PANTHER" id="PTHR42870">
    <property type="entry name" value="ACETYL-COA C-ACETYLTRANSFERASE"/>
    <property type="match status" value="1"/>
</dbReference>
<dbReference type="SUPFAM" id="SSF53901">
    <property type="entry name" value="Thiolase-like"/>
    <property type="match status" value="2"/>
</dbReference>
<dbReference type="InterPro" id="IPR002155">
    <property type="entry name" value="Thiolase"/>
</dbReference>
<evidence type="ECO:0000313" key="9">
    <source>
        <dbReference type="EMBL" id="RDE10541.1"/>
    </source>
</evidence>
<dbReference type="AlphaFoldDB" id="A0A369WEG6"/>
<evidence type="ECO:0000256" key="4">
    <source>
        <dbReference type="ARBA" id="ARBA00023055"/>
    </source>
</evidence>
<dbReference type="GO" id="GO:0003988">
    <property type="term" value="F:acetyl-CoA C-acyltransferase activity"/>
    <property type="evidence" value="ECO:0007669"/>
    <property type="project" value="UniProtKB-ARBA"/>
</dbReference>
<keyword evidence="10" id="KW-1185">Reference proteome</keyword>